<accession>U1NH28</accession>
<dbReference type="Gene3D" id="3.50.50.100">
    <property type="match status" value="1"/>
</dbReference>
<dbReference type="EMBL" id="KE356561">
    <property type="protein sequence ID" value="ERG96178.1"/>
    <property type="molecule type" value="Genomic_DNA"/>
</dbReference>
<organism evidence="1 2">
    <name type="scientific">Haloquadratum walsbyi J07HQW2</name>
    <dbReference type="NCBI Taxonomy" id="1238425"/>
    <lineage>
        <taxon>Archaea</taxon>
        <taxon>Methanobacteriati</taxon>
        <taxon>Methanobacteriota</taxon>
        <taxon>Stenosarchaea group</taxon>
        <taxon>Halobacteria</taxon>
        <taxon>Halobacteriales</taxon>
        <taxon>Haloferacaceae</taxon>
        <taxon>Haloquadratum</taxon>
    </lineage>
</organism>
<name>U1NH28_9EURY</name>
<sequence>MVNILPTATRAVTGEYPLFTPSMGDITMTQEIVIIGAGIGGTVTANQLQTELHREIAAGDVRIRIISDTPEYVHKSIWF</sequence>
<dbReference type="eggNOG" id="arCOG01064">
    <property type="taxonomic scope" value="Archaea"/>
</dbReference>
<dbReference type="STRING" id="1238425.J07HQW2_02649"/>
<dbReference type="RefSeq" id="WP_021055646.1">
    <property type="nucleotide sequence ID" value="NZ_KE356561.1"/>
</dbReference>
<evidence type="ECO:0000313" key="2">
    <source>
        <dbReference type="Proteomes" id="UP000030710"/>
    </source>
</evidence>
<evidence type="ECO:0000313" key="1">
    <source>
        <dbReference type="EMBL" id="ERG96178.1"/>
    </source>
</evidence>
<dbReference type="HOGENOM" id="CLU_2597639_0_0_2"/>
<protein>
    <recommendedName>
        <fullName evidence="3">Pyridine nucleotide-disulfide oxidoreductase</fullName>
    </recommendedName>
</protein>
<dbReference type="AlphaFoldDB" id="U1NH28"/>
<reference evidence="1 2" key="1">
    <citation type="journal article" date="2013" name="PLoS ONE">
        <title>Assembly-driven community genomics of a hypersaline microbial ecosystem.</title>
        <authorList>
            <person name="Podell S."/>
            <person name="Ugalde J.A."/>
            <person name="Narasingarao P."/>
            <person name="Banfield J.F."/>
            <person name="Heidelberg K.B."/>
            <person name="Allen E.E."/>
        </authorList>
    </citation>
    <scope>NUCLEOTIDE SEQUENCE [LARGE SCALE GENOMIC DNA]</scope>
    <source>
        <strain evidence="2">J07HQW2</strain>
    </source>
</reference>
<evidence type="ECO:0008006" key="3">
    <source>
        <dbReference type="Google" id="ProtNLM"/>
    </source>
</evidence>
<proteinExistence type="predicted"/>
<dbReference type="Proteomes" id="UP000030710">
    <property type="component" value="Unassembled WGS sequence"/>
</dbReference>
<gene>
    <name evidence="1" type="ORF">J07HQW2_02649</name>
</gene>